<dbReference type="Proteomes" id="UP000198654">
    <property type="component" value="Unassembled WGS sequence"/>
</dbReference>
<dbReference type="PRINTS" id="PR00039">
    <property type="entry name" value="HTHLYSR"/>
</dbReference>
<dbReference type="AlphaFoldDB" id="A0A1G9REX1"/>
<keyword evidence="7" id="KW-1185">Reference proteome</keyword>
<dbReference type="Pfam" id="PF00126">
    <property type="entry name" value="HTH_1"/>
    <property type="match status" value="1"/>
</dbReference>
<feature type="domain" description="HTH lysR-type" evidence="5">
    <location>
        <begin position="1"/>
        <end position="58"/>
    </location>
</feature>
<keyword evidence="3 6" id="KW-0238">DNA-binding</keyword>
<dbReference type="STRING" id="119000.SAMN05661010_03661"/>
<evidence type="ECO:0000256" key="3">
    <source>
        <dbReference type="ARBA" id="ARBA00023125"/>
    </source>
</evidence>
<protein>
    <submittedName>
        <fullName evidence="6">DNA-binding transcriptional regulator, LysR family</fullName>
    </submittedName>
</protein>
<dbReference type="EMBL" id="FNGI01000014">
    <property type="protein sequence ID" value="SDM20985.1"/>
    <property type="molecule type" value="Genomic_DNA"/>
</dbReference>
<dbReference type="InterPro" id="IPR050176">
    <property type="entry name" value="LTTR"/>
</dbReference>
<reference evidence="6 7" key="1">
    <citation type="submission" date="2016-10" db="EMBL/GenBank/DDBJ databases">
        <authorList>
            <person name="de Groot N.N."/>
        </authorList>
    </citation>
    <scope>NUCLEOTIDE SEQUENCE [LARGE SCALE GENOMIC DNA]</scope>
    <source>
        <strain evidence="6 7">DSM 14789</strain>
    </source>
</reference>
<accession>A0A1G9REX1</accession>
<dbReference type="Gene3D" id="3.40.190.10">
    <property type="entry name" value="Periplasmic binding protein-like II"/>
    <property type="match status" value="2"/>
</dbReference>
<dbReference type="Gene3D" id="1.10.10.10">
    <property type="entry name" value="Winged helix-like DNA-binding domain superfamily/Winged helix DNA-binding domain"/>
    <property type="match status" value="1"/>
</dbReference>
<dbReference type="InterPro" id="IPR036388">
    <property type="entry name" value="WH-like_DNA-bd_sf"/>
</dbReference>
<evidence type="ECO:0000256" key="2">
    <source>
        <dbReference type="ARBA" id="ARBA00023015"/>
    </source>
</evidence>
<dbReference type="InterPro" id="IPR000847">
    <property type="entry name" value="LysR_HTH_N"/>
</dbReference>
<dbReference type="PANTHER" id="PTHR30579:SF7">
    <property type="entry name" value="HTH-TYPE TRANSCRIPTIONAL REGULATOR LRHA-RELATED"/>
    <property type="match status" value="1"/>
</dbReference>
<keyword evidence="4" id="KW-0804">Transcription</keyword>
<dbReference type="RefSeq" id="WP_089730713.1">
    <property type="nucleotide sequence ID" value="NZ_FNGI01000014.1"/>
</dbReference>
<dbReference type="OrthoDB" id="5723059at2"/>
<dbReference type="FunFam" id="1.10.10.10:FF:000001">
    <property type="entry name" value="LysR family transcriptional regulator"/>
    <property type="match status" value="1"/>
</dbReference>
<dbReference type="GO" id="GO:0003700">
    <property type="term" value="F:DNA-binding transcription factor activity"/>
    <property type="evidence" value="ECO:0007669"/>
    <property type="project" value="InterPro"/>
</dbReference>
<evidence type="ECO:0000256" key="1">
    <source>
        <dbReference type="ARBA" id="ARBA00009437"/>
    </source>
</evidence>
<dbReference type="GO" id="GO:0003677">
    <property type="term" value="F:DNA binding"/>
    <property type="evidence" value="ECO:0007669"/>
    <property type="project" value="UniProtKB-KW"/>
</dbReference>
<keyword evidence="2" id="KW-0805">Transcription regulation</keyword>
<evidence type="ECO:0000313" key="6">
    <source>
        <dbReference type="EMBL" id="SDM20985.1"/>
    </source>
</evidence>
<dbReference type="SUPFAM" id="SSF46785">
    <property type="entry name" value="Winged helix' DNA-binding domain"/>
    <property type="match status" value="1"/>
</dbReference>
<gene>
    <name evidence="6" type="ORF">SAMN05661010_03661</name>
</gene>
<evidence type="ECO:0000313" key="7">
    <source>
        <dbReference type="Proteomes" id="UP000198654"/>
    </source>
</evidence>
<sequence>MDTDLLRAFVTVAECEGFSAAGKILCRTQSAVSLQIKRLEDRMGETLFERTSRSVLLTPAGGRLLPYARQMLKLQDEAKRVMGADRQGELIRLGISEEQASAYLPALLPQFSATHPEVRLEVLCDISSTLVHRFQEGLLDAVLAVRHTPTHSGRLLGREPMVWVVAESVDLNAWDSLPLALNPEGCIFRAHAFAALGRDDRQWEVRYTSPSPTGVNVAVQAGLAMTVKTPRSVPPGCHIVGAAQGLPEIGHVDIELHRAPGQMSEAFETFCDALAQIVTHAGSMQSVELVTSTYSA</sequence>
<dbReference type="PROSITE" id="PS50931">
    <property type="entry name" value="HTH_LYSR"/>
    <property type="match status" value="1"/>
</dbReference>
<organism evidence="6 7">
    <name type="scientific">Modicisalibacter muralis</name>
    <dbReference type="NCBI Taxonomy" id="119000"/>
    <lineage>
        <taxon>Bacteria</taxon>
        <taxon>Pseudomonadati</taxon>
        <taxon>Pseudomonadota</taxon>
        <taxon>Gammaproteobacteria</taxon>
        <taxon>Oceanospirillales</taxon>
        <taxon>Halomonadaceae</taxon>
        <taxon>Modicisalibacter</taxon>
    </lineage>
</organism>
<dbReference type="Pfam" id="PF03466">
    <property type="entry name" value="LysR_substrate"/>
    <property type="match status" value="1"/>
</dbReference>
<evidence type="ECO:0000256" key="4">
    <source>
        <dbReference type="ARBA" id="ARBA00023163"/>
    </source>
</evidence>
<comment type="similarity">
    <text evidence="1">Belongs to the LysR transcriptional regulatory family.</text>
</comment>
<proteinExistence type="inferred from homology"/>
<name>A0A1G9REX1_9GAMM</name>
<dbReference type="PANTHER" id="PTHR30579">
    <property type="entry name" value="TRANSCRIPTIONAL REGULATOR"/>
    <property type="match status" value="1"/>
</dbReference>
<dbReference type="SUPFAM" id="SSF53850">
    <property type="entry name" value="Periplasmic binding protein-like II"/>
    <property type="match status" value="1"/>
</dbReference>
<evidence type="ECO:0000259" key="5">
    <source>
        <dbReference type="PROSITE" id="PS50931"/>
    </source>
</evidence>
<dbReference type="InterPro" id="IPR036390">
    <property type="entry name" value="WH_DNA-bd_sf"/>
</dbReference>
<dbReference type="InterPro" id="IPR005119">
    <property type="entry name" value="LysR_subst-bd"/>
</dbReference>